<feature type="domain" description="M23ase beta-sheet core" evidence="2">
    <location>
        <begin position="29"/>
        <end position="133"/>
    </location>
</feature>
<keyword evidence="1" id="KW-0732">Signal</keyword>
<comment type="caution">
    <text evidence="3">The sequence shown here is derived from an EMBL/GenBank/DDBJ whole genome shotgun (WGS) entry which is preliminary data.</text>
</comment>
<organism evidence="3 4">
    <name type="scientific">Microbacterium invictum</name>
    <dbReference type="NCBI Taxonomy" id="515415"/>
    <lineage>
        <taxon>Bacteria</taxon>
        <taxon>Bacillati</taxon>
        <taxon>Actinomycetota</taxon>
        <taxon>Actinomycetes</taxon>
        <taxon>Micrococcales</taxon>
        <taxon>Microbacteriaceae</taxon>
        <taxon>Microbacterium</taxon>
    </lineage>
</organism>
<dbReference type="PANTHER" id="PTHR21666:SF289">
    <property type="entry name" value="L-ALA--D-GLU ENDOPEPTIDASE"/>
    <property type="match status" value="1"/>
</dbReference>
<dbReference type="RefSeq" id="WP_183498791.1">
    <property type="nucleotide sequence ID" value="NZ_BAABCO010000001.1"/>
</dbReference>
<dbReference type="InterPro" id="IPR011055">
    <property type="entry name" value="Dup_hybrid_motif"/>
</dbReference>
<name>A0AA40VL56_9MICO</name>
<keyword evidence="4" id="KW-1185">Reference proteome</keyword>
<accession>A0AA40VL56</accession>
<dbReference type="PANTHER" id="PTHR21666">
    <property type="entry name" value="PEPTIDASE-RELATED"/>
    <property type="match status" value="1"/>
</dbReference>
<dbReference type="InterPro" id="IPR016047">
    <property type="entry name" value="M23ase_b-sheet_dom"/>
</dbReference>
<reference evidence="3 4" key="1">
    <citation type="submission" date="2020-08" db="EMBL/GenBank/DDBJ databases">
        <title>Sequencing the genomes of 1000 actinobacteria strains.</title>
        <authorList>
            <person name="Klenk H.-P."/>
        </authorList>
    </citation>
    <scope>NUCLEOTIDE SEQUENCE [LARGE SCALE GENOMIC DNA]</scope>
    <source>
        <strain evidence="3 4">DSM 19600</strain>
    </source>
</reference>
<sequence>MSIGIRLPVSDARQLRYAWRATSSPNGRHSGIDYGWTQGDVDRSRRNLCAGHGRVESVTDDGGYNQGWGNRIWVQHTDRAATTYNHGKTGTARIRRGQIVEPGQLLSVQGETGKAAGIHLHFELYIDGTRVDPQPYLDGRRLPGTPVVPAAMAAATTGTTYAQRTVKNVPLNYINGRATPTTSGAVRQKLREGVTGSFDAFAHGQRITQNGVTTDLWFRGAFNHNWFWAGNFTSHSSAGMKSLGATRRSRSAHDPFDDGESVCGADLEWGHRYRIADRAGRHWRVRQRPTRLVITRL</sequence>
<dbReference type="SUPFAM" id="SSF51261">
    <property type="entry name" value="Duplicated hybrid motif"/>
    <property type="match status" value="1"/>
</dbReference>
<evidence type="ECO:0000313" key="3">
    <source>
        <dbReference type="EMBL" id="MBB4139094.1"/>
    </source>
</evidence>
<dbReference type="EMBL" id="JACIFH010000001">
    <property type="protein sequence ID" value="MBB4139094.1"/>
    <property type="molecule type" value="Genomic_DNA"/>
</dbReference>
<dbReference type="Pfam" id="PF01551">
    <property type="entry name" value="Peptidase_M23"/>
    <property type="match status" value="1"/>
</dbReference>
<dbReference type="CDD" id="cd12797">
    <property type="entry name" value="M23_peptidase"/>
    <property type="match status" value="1"/>
</dbReference>
<evidence type="ECO:0000313" key="4">
    <source>
        <dbReference type="Proteomes" id="UP000549113"/>
    </source>
</evidence>
<evidence type="ECO:0000256" key="1">
    <source>
        <dbReference type="ARBA" id="ARBA00022729"/>
    </source>
</evidence>
<evidence type="ECO:0000259" key="2">
    <source>
        <dbReference type="Pfam" id="PF01551"/>
    </source>
</evidence>
<gene>
    <name evidence="3" type="ORF">BKA10_000888</name>
</gene>
<proteinExistence type="predicted"/>
<protein>
    <recommendedName>
        <fullName evidence="2">M23ase beta-sheet core domain-containing protein</fullName>
    </recommendedName>
</protein>
<dbReference type="GO" id="GO:0004222">
    <property type="term" value="F:metalloendopeptidase activity"/>
    <property type="evidence" value="ECO:0007669"/>
    <property type="project" value="TreeGrafter"/>
</dbReference>
<dbReference type="Proteomes" id="UP000549113">
    <property type="component" value="Unassembled WGS sequence"/>
</dbReference>
<dbReference type="Gene3D" id="2.70.70.10">
    <property type="entry name" value="Glucose Permease (Domain IIA)"/>
    <property type="match status" value="1"/>
</dbReference>
<dbReference type="InterPro" id="IPR050570">
    <property type="entry name" value="Cell_wall_metabolism_enzyme"/>
</dbReference>
<dbReference type="AlphaFoldDB" id="A0AA40VL56"/>